<proteinExistence type="predicted"/>
<reference evidence="3 4" key="1">
    <citation type="submission" date="2019-07" db="EMBL/GenBank/DDBJ databases">
        <title>Whole genome shotgun sequence of Methylobacterium haplocladii NBRC 107714.</title>
        <authorList>
            <person name="Hosoyama A."/>
            <person name="Uohara A."/>
            <person name="Ohji S."/>
            <person name="Ichikawa N."/>
        </authorList>
    </citation>
    <scope>NUCLEOTIDE SEQUENCE [LARGE SCALE GENOMIC DNA]</scope>
    <source>
        <strain evidence="3 4">NBRC 107714</strain>
    </source>
</reference>
<feature type="chain" id="PRO_5022130188" evidence="2">
    <location>
        <begin position="26"/>
        <end position="79"/>
    </location>
</feature>
<dbReference type="AlphaFoldDB" id="A0A512ILP3"/>
<keyword evidence="4" id="KW-1185">Reference proteome</keyword>
<keyword evidence="2" id="KW-0732">Signal</keyword>
<evidence type="ECO:0000313" key="4">
    <source>
        <dbReference type="Proteomes" id="UP000321258"/>
    </source>
</evidence>
<comment type="caution">
    <text evidence="3">The sequence shown here is derived from an EMBL/GenBank/DDBJ whole genome shotgun (WGS) entry which is preliminary data.</text>
</comment>
<feature type="region of interest" description="Disordered" evidence="1">
    <location>
        <begin position="26"/>
        <end position="79"/>
    </location>
</feature>
<accession>A0A512ILP3</accession>
<dbReference type="EMBL" id="BJZT01000008">
    <property type="protein sequence ID" value="GEO98640.1"/>
    <property type="molecule type" value="Genomic_DNA"/>
</dbReference>
<evidence type="ECO:0000256" key="1">
    <source>
        <dbReference type="SAM" id="MobiDB-lite"/>
    </source>
</evidence>
<gene>
    <name evidence="3" type="ORF">MHA02_10280</name>
</gene>
<evidence type="ECO:0000313" key="3">
    <source>
        <dbReference type="EMBL" id="GEO98640.1"/>
    </source>
</evidence>
<protein>
    <submittedName>
        <fullName evidence="3">Uncharacterized protein</fullName>
    </submittedName>
</protein>
<dbReference type="OrthoDB" id="8021511at2"/>
<name>A0A512ILP3_9HYPH</name>
<sequence>MKTIKILLAGAVLAATMGATVPASAQRLTIGPDGPGIDLRNRNQRQRDREFSRRDREDGYYRQQRYRDRDRGYRRDYDY</sequence>
<organism evidence="3 4">
    <name type="scientific">Methylobacterium haplocladii</name>
    <dbReference type="NCBI Taxonomy" id="1176176"/>
    <lineage>
        <taxon>Bacteria</taxon>
        <taxon>Pseudomonadati</taxon>
        <taxon>Pseudomonadota</taxon>
        <taxon>Alphaproteobacteria</taxon>
        <taxon>Hyphomicrobiales</taxon>
        <taxon>Methylobacteriaceae</taxon>
        <taxon>Methylobacterium</taxon>
    </lineage>
</organism>
<evidence type="ECO:0000256" key="2">
    <source>
        <dbReference type="SAM" id="SignalP"/>
    </source>
</evidence>
<feature type="compositionally biased region" description="Basic and acidic residues" evidence="1">
    <location>
        <begin position="39"/>
        <end position="79"/>
    </location>
</feature>
<dbReference type="Proteomes" id="UP000321258">
    <property type="component" value="Unassembled WGS sequence"/>
</dbReference>
<feature type="signal peptide" evidence="2">
    <location>
        <begin position="1"/>
        <end position="25"/>
    </location>
</feature>
<dbReference type="RefSeq" id="WP_147077227.1">
    <property type="nucleotide sequence ID" value="NZ_BJZT01000008.1"/>
</dbReference>